<evidence type="ECO:0000313" key="3">
    <source>
        <dbReference type="Proteomes" id="UP001382935"/>
    </source>
</evidence>
<keyword evidence="3" id="KW-1185">Reference proteome</keyword>
<name>A0ABZ2FXP4_9SPHN</name>
<sequence length="241" mass="26668">MKTVIIDIETVLDEEAAERCSYVPMDEFAPFPLHRIVCASALSVTTSASGQHLYALESFSRGGMSERGIIMSLEAAVDDASVVVSFNGCRFDLPVLLTRAMVHEAHVPRLIDLQNRSRVGKHVDLFDNLKRDAAPVSLAQLCAPFGIPVKQEPTASVAELVAQEDWAALKRYCQTDVVGCWLASLFWGKVQEPGFARARWREFSIWAAQNASEYPSLAAFVNVPEPPRHAYPARGLDDFNF</sequence>
<organism evidence="2 3">
    <name type="scientific">Sphingomonas kaistensis</name>
    <dbReference type="NCBI Taxonomy" id="298708"/>
    <lineage>
        <taxon>Bacteria</taxon>
        <taxon>Pseudomonadati</taxon>
        <taxon>Pseudomonadota</taxon>
        <taxon>Alphaproteobacteria</taxon>
        <taxon>Sphingomonadales</taxon>
        <taxon>Sphingomonadaceae</taxon>
        <taxon>Sphingomonas</taxon>
    </lineage>
</organism>
<dbReference type="Gene3D" id="3.30.420.10">
    <property type="entry name" value="Ribonuclease H-like superfamily/Ribonuclease H"/>
    <property type="match status" value="1"/>
</dbReference>
<gene>
    <name evidence="2" type="ORF">V6R86_01605</name>
</gene>
<dbReference type="InterPro" id="IPR019288">
    <property type="entry name" value="3'-5'_exonuclease_PolB-like"/>
</dbReference>
<dbReference type="Proteomes" id="UP001382935">
    <property type="component" value="Chromosome"/>
</dbReference>
<dbReference type="EMBL" id="CP145607">
    <property type="protein sequence ID" value="WWM69425.1"/>
    <property type="molecule type" value="Genomic_DNA"/>
</dbReference>
<protein>
    <submittedName>
        <fullName evidence="2">Ribonuclease H-like domain-containing protein</fullName>
    </submittedName>
</protein>
<dbReference type="Pfam" id="PF10108">
    <property type="entry name" value="DNA_pol_B_exo2"/>
    <property type="match status" value="1"/>
</dbReference>
<dbReference type="SUPFAM" id="SSF53098">
    <property type="entry name" value="Ribonuclease H-like"/>
    <property type="match status" value="1"/>
</dbReference>
<proteinExistence type="predicted"/>
<evidence type="ECO:0000259" key="1">
    <source>
        <dbReference type="Pfam" id="PF10108"/>
    </source>
</evidence>
<evidence type="ECO:0000313" key="2">
    <source>
        <dbReference type="EMBL" id="WWM69425.1"/>
    </source>
</evidence>
<reference evidence="2 3" key="1">
    <citation type="submission" date="2024-02" db="EMBL/GenBank/DDBJ databases">
        <title>Full genome sequence of Sphingomonas kaistensis.</title>
        <authorList>
            <person name="Poletto B.L."/>
            <person name="Silva G."/>
            <person name="Galante D."/>
            <person name="Campos K.R."/>
            <person name="Santos M.B.N."/>
            <person name="Sacchi C.T."/>
        </authorList>
    </citation>
    <scope>NUCLEOTIDE SEQUENCE [LARGE SCALE GENOMIC DNA]</scope>
    <source>
        <strain evidence="2 3">MA4R</strain>
    </source>
</reference>
<accession>A0ABZ2FXP4</accession>
<dbReference type="RefSeq" id="WP_338501455.1">
    <property type="nucleotide sequence ID" value="NZ_CP145607.1"/>
</dbReference>
<dbReference type="InterPro" id="IPR036397">
    <property type="entry name" value="RNaseH_sf"/>
</dbReference>
<dbReference type="InterPro" id="IPR012337">
    <property type="entry name" value="RNaseH-like_sf"/>
</dbReference>
<feature type="domain" description="Predicted 3'-5' exonuclease PolB-like" evidence="1">
    <location>
        <begin position="27"/>
        <end position="183"/>
    </location>
</feature>